<dbReference type="InterPro" id="IPR002717">
    <property type="entry name" value="HAT_MYST-type"/>
</dbReference>
<comment type="caution">
    <text evidence="14">The sequence shown here is derived from an EMBL/GenBank/DDBJ whole genome shotgun (WGS) entry which is preliminary data.</text>
</comment>
<evidence type="ECO:0000256" key="1">
    <source>
        <dbReference type="ARBA" id="ARBA00004123"/>
    </source>
</evidence>
<evidence type="ECO:0000256" key="12">
    <source>
        <dbReference type="RuleBase" id="RU361211"/>
    </source>
</evidence>
<name>A0A2U1JFF3_SMIAN</name>
<dbReference type="PROSITE" id="PS51726">
    <property type="entry name" value="MYST_HAT"/>
    <property type="match status" value="1"/>
</dbReference>
<dbReference type="FunFam" id="3.40.630.30:FF:000001">
    <property type="entry name" value="Histone acetyltransferase"/>
    <property type="match status" value="1"/>
</dbReference>
<dbReference type="Gene3D" id="1.10.10.10">
    <property type="entry name" value="Winged helix-like DNA-binding domain superfamily/Winged helix DNA-binding domain"/>
    <property type="match status" value="1"/>
</dbReference>
<dbReference type="GO" id="GO:0003682">
    <property type="term" value="F:chromatin binding"/>
    <property type="evidence" value="ECO:0007669"/>
    <property type="project" value="TreeGrafter"/>
</dbReference>
<accession>A0A2U1JFF3</accession>
<evidence type="ECO:0000256" key="10">
    <source>
        <dbReference type="ARBA" id="ARBA00023242"/>
    </source>
</evidence>
<evidence type="ECO:0000256" key="8">
    <source>
        <dbReference type="ARBA" id="ARBA00022853"/>
    </source>
</evidence>
<dbReference type="Pfam" id="PF01853">
    <property type="entry name" value="MOZ_SAS"/>
    <property type="match status" value="1"/>
</dbReference>
<evidence type="ECO:0000256" key="2">
    <source>
        <dbReference type="ARBA" id="ARBA00010107"/>
    </source>
</evidence>
<dbReference type="GO" id="GO:0006357">
    <property type="term" value="P:regulation of transcription by RNA polymerase II"/>
    <property type="evidence" value="ECO:0007669"/>
    <property type="project" value="TreeGrafter"/>
</dbReference>
<dbReference type="CDD" id="cd03445">
    <property type="entry name" value="Thioesterase_II_repeat2"/>
    <property type="match status" value="1"/>
</dbReference>
<dbReference type="PANTHER" id="PTHR10615">
    <property type="entry name" value="HISTONE ACETYLTRANSFERASE"/>
    <property type="match status" value="1"/>
</dbReference>
<evidence type="ECO:0000256" key="4">
    <source>
        <dbReference type="ARBA" id="ARBA00022679"/>
    </source>
</evidence>
<dbReference type="InterPro" id="IPR050603">
    <property type="entry name" value="MYST_HAT"/>
</dbReference>
<dbReference type="GO" id="GO:0005634">
    <property type="term" value="C:nucleus"/>
    <property type="evidence" value="ECO:0007669"/>
    <property type="project" value="UniProtKB-SubCell"/>
</dbReference>
<dbReference type="SUPFAM" id="SSF54637">
    <property type="entry name" value="Thioesterase/thiol ester dehydrase-isomerase"/>
    <property type="match status" value="2"/>
</dbReference>
<reference evidence="14 15" key="1">
    <citation type="journal article" date="2018" name="MBio">
        <title>Comparative Genomics Reveals the Core Gene Toolbox for the Fungus-Insect Symbiosis.</title>
        <authorList>
            <person name="Wang Y."/>
            <person name="Stata M."/>
            <person name="Wang W."/>
            <person name="Stajich J.E."/>
            <person name="White M.M."/>
            <person name="Moncalvo J.M."/>
        </authorList>
    </citation>
    <scope>NUCLEOTIDE SEQUENCE [LARGE SCALE GENOMIC DNA]</scope>
    <source>
        <strain evidence="14 15">AUS-126-30</strain>
    </source>
</reference>
<dbReference type="EC" id="2.3.1.48" evidence="3 12"/>
<dbReference type="SUPFAM" id="SSF55729">
    <property type="entry name" value="Acyl-CoA N-acyltransferases (Nat)"/>
    <property type="match status" value="1"/>
</dbReference>
<dbReference type="CDD" id="cd03444">
    <property type="entry name" value="Thioesterase_II_repeat1"/>
    <property type="match status" value="1"/>
</dbReference>
<keyword evidence="15" id="KW-1185">Reference proteome</keyword>
<protein>
    <recommendedName>
        <fullName evidence="3 12">Histone acetyltransferase</fullName>
        <ecNumber evidence="3 12">2.3.1.48</ecNumber>
    </recommendedName>
</protein>
<evidence type="ECO:0000256" key="7">
    <source>
        <dbReference type="ARBA" id="ARBA00022833"/>
    </source>
</evidence>
<gene>
    <name evidence="14" type="ORF">BB558_000092</name>
</gene>
<proteinExistence type="inferred from homology"/>
<dbReference type="InterPro" id="IPR042171">
    <property type="entry name" value="Acyl-CoA_hotdog"/>
</dbReference>
<keyword evidence="8" id="KW-0156">Chromatin regulator</keyword>
<keyword evidence="4" id="KW-0808">Transferase</keyword>
<keyword evidence="7" id="KW-0862">Zinc</keyword>
<evidence type="ECO:0000256" key="6">
    <source>
        <dbReference type="ARBA" id="ARBA00022771"/>
    </source>
</evidence>
<dbReference type="Pfam" id="PF17772">
    <property type="entry name" value="zf-MYST"/>
    <property type="match status" value="1"/>
</dbReference>
<feature type="domain" description="MYST-type HAT" evidence="13">
    <location>
        <begin position="390"/>
        <end position="658"/>
    </location>
</feature>
<dbReference type="Proteomes" id="UP000245591">
    <property type="component" value="Unassembled WGS sequence"/>
</dbReference>
<dbReference type="GO" id="GO:0031507">
    <property type="term" value="P:heterochromatin formation"/>
    <property type="evidence" value="ECO:0007669"/>
    <property type="project" value="UniProtKB-ARBA"/>
</dbReference>
<keyword evidence="9" id="KW-0007">Acetylation</keyword>
<dbReference type="Gene3D" id="3.40.630.30">
    <property type="match status" value="1"/>
</dbReference>
<dbReference type="InterPro" id="IPR040706">
    <property type="entry name" value="Zf-MYST"/>
</dbReference>
<organism evidence="14 15">
    <name type="scientific">Smittium angustum</name>
    <dbReference type="NCBI Taxonomy" id="133377"/>
    <lineage>
        <taxon>Eukaryota</taxon>
        <taxon>Fungi</taxon>
        <taxon>Fungi incertae sedis</taxon>
        <taxon>Zoopagomycota</taxon>
        <taxon>Kickxellomycotina</taxon>
        <taxon>Harpellomycetes</taxon>
        <taxon>Harpellales</taxon>
        <taxon>Legeriomycetaceae</taxon>
        <taxon>Smittium</taxon>
    </lineage>
</organism>
<evidence type="ECO:0000256" key="3">
    <source>
        <dbReference type="ARBA" id="ARBA00013184"/>
    </source>
</evidence>
<keyword evidence="5" id="KW-0479">Metal-binding</keyword>
<dbReference type="InterPro" id="IPR049449">
    <property type="entry name" value="TesB_ACOT8-like_N"/>
</dbReference>
<dbReference type="InterPro" id="IPR016181">
    <property type="entry name" value="Acyl_CoA_acyltransferase"/>
</dbReference>
<dbReference type="EMBL" id="MBFU01000005">
    <property type="protein sequence ID" value="PWA03734.1"/>
    <property type="molecule type" value="Genomic_DNA"/>
</dbReference>
<dbReference type="CDD" id="cd04301">
    <property type="entry name" value="NAT_SF"/>
    <property type="match status" value="1"/>
</dbReference>
<comment type="similarity">
    <text evidence="2 12">Belongs to the MYST (SAS/MOZ) family.</text>
</comment>
<evidence type="ECO:0000313" key="14">
    <source>
        <dbReference type="EMBL" id="PWA03734.1"/>
    </source>
</evidence>
<evidence type="ECO:0000313" key="15">
    <source>
        <dbReference type="Proteomes" id="UP000245591"/>
    </source>
</evidence>
<dbReference type="GO" id="GO:0008270">
    <property type="term" value="F:zinc ion binding"/>
    <property type="evidence" value="ECO:0007669"/>
    <property type="project" value="UniProtKB-KW"/>
</dbReference>
<sequence length="661" mass="76919">MEQIKKDFEKYFYLEQKGEDLFTSTDFWKFGGSRGIFGGQIVSQTLAAAILTVDPSYHIHSLHSYFLLAGKYDKLIDFHVERTRDGRSFASRIVSAKQEGKIIFKMICSFQKEEEFLTEHQFEMPKVYPEDHPIKMKMKDRNTFLNYIHQEILFYNQAKMILKPAAPIDPEAFESFENINQKLTVDGKPRIRPPHTFNWVKIDEDLSKKPSQINTVFLACISDFCLTVTNLLPYTTGYNNQKIDRPMGVSLDHSIWFHKRFRIDDWVLFEVESPIMAKSRGFLNGKFYSKDGTHVATITQENLSRTKVFDDDLNFKIKKIHLTLDENSRIFFNNTLTRSEASTKGLEPNTTDIELFNKIKSAKPNEKLPIENFPTNKHLKSLEQSHDSSQKLPKIECIYLGKHIIRTWYTSPYPEEYSSSKLLYICEYCLKYMKSMYTFKRHYEKCGIRHPPGDEIYRDGKISIFEVDGRSSKVYCQNLCLLGKMFLDTKTLYYDVEPFLFYVLCEFDGIGYHISGYFSKEKRSVNGYNLSCIAVLPTCQRKGYGKLLIDFSYLLSKKECVYGTPEKPLSDLGLLSYRSYWKTKISLCLNGEPISINEISKETAISPDDIISTLQSIDALFFNETKNEFEIKFLADNTKPKNDNNFIQINPKLLRWTPLVT</sequence>
<feature type="active site" description="Proton donor/acceptor" evidence="11">
    <location>
        <position position="566"/>
    </location>
</feature>
<dbReference type="FunFam" id="3.30.60.60:FF:000001">
    <property type="entry name" value="Histone acetyltransferase"/>
    <property type="match status" value="1"/>
</dbReference>
<evidence type="ECO:0000256" key="5">
    <source>
        <dbReference type="ARBA" id="ARBA00022723"/>
    </source>
</evidence>
<evidence type="ECO:0000256" key="11">
    <source>
        <dbReference type="PIRSR" id="PIRSR602717-51"/>
    </source>
</evidence>
<dbReference type="Pfam" id="PF02551">
    <property type="entry name" value="Acyl_CoA_thio"/>
    <property type="match status" value="1"/>
</dbReference>
<dbReference type="PANTHER" id="PTHR10615:SF161">
    <property type="entry name" value="HISTONE ACETYLTRANSFERASE KAT7"/>
    <property type="match status" value="1"/>
</dbReference>
<dbReference type="InterPro" id="IPR029069">
    <property type="entry name" value="HotDog_dom_sf"/>
</dbReference>
<dbReference type="InterPro" id="IPR025652">
    <property type="entry name" value="TesB_C"/>
</dbReference>
<evidence type="ECO:0000256" key="9">
    <source>
        <dbReference type="ARBA" id="ARBA00022990"/>
    </source>
</evidence>
<dbReference type="Gene3D" id="3.30.60.60">
    <property type="entry name" value="N-acetyl transferase-like"/>
    <property type="match status" value="1"/>
</dbReference>
<dbReference type="Pfam" id="PF13622">
    <property type="entry name" value="4HBT_3"/>
    <property type="match status" value="1"/>
</dbReference>
<keyword evidence="6" id="KW-0863">Zinc-finger</keyword>
<evidence type="ECO:0000259" key="13">
    <source>
        <dbReference type="PROSITE" id="PS51726"/>
    </source>
</evidence>
<keyword evidence="10 12" id="KW-0539">Nucleus</keyword>
<dbReference type="GO" id="GO:0003712">
    <property type="term" value="F:transcription coregulator activity"/>
    <property type="evidence" value="ECO:0007669"/>
    <property type="project" value="TreeGrafter"/>
</dbReference>
<comment type="subcellular location">
    <subcellularLocation>
        <location evidence="1 12">Nucleus</location>
    </subcellularLocation>
</comment>
<dbReference type="InterPro" id="IPR036388">
    <property type="entry name" value="WH-like_DNA-bd_sf"/>
</dbReference>
<dbReference type="GO" id="GO:1990467">
    <property type="term" value="C:NuA3a histone acetyltransferase complex"/>
    <property type="evidence" value="ECO:0007669"/>
    <property type="project" value="TreeGrafter"/>
</dbReference>
<dbReference type="AlphaFoldDB" id="A0A2U1JFF3"/>
<dbReference type="Gene3D" id="2.40.160.210">
    <property type="entry name" value="Acyl-CoA thioesterase, double hotdog domain"/>
    <property type="match status" value="1"/>
</dbReference>
<dbReference type="GO" id="GO:0004402">
    <property type="term" value="F:histone acetyltransferase activity"/>
    <property type="evidence" value="ECO:0007669"/>
    <property type="project" value="InterPro"/>
</dbReference>
<comment type="catalytic activity">
    <reaction evidence="12">
        <text>L-lysyl-[protein] + acetyl-CoA = N(6)-acetyl-L-lysyl-[protein] + CoA + H(+)</text>
        <dbReference type="Rhea" id="RHEA:45948"/>
        <dbReference type="Rhea" id="RHEA-COMP:9752"/>
        <dbReference type="Rhea" id="RHEA-COMP:10731"/>
        <dbReference type="ChEBI" id="CHEBI:15378"/>
        <dbReference type="ChEBI" id="CHEBI:29969"/>
        <dbReference type="ChEBI" id="CHEBI:57287"/>
        <dbReference type="ChEBI" id="CHEBI:57288"/>
        <dbReference type="ChEBI" id="CHEBI:61930"/>
        <dbReference type="EC" id="2.3.1.48"/>
    </reaction>
</comment>